<evidence type="ECO:0000259" key="9">
    <source>
        <dbReference type="Pfam" id="PF00125"/>
    </source>
</evidence>
<dbReference type="SUPFAM" id="SSF47113">
    <property type="entry name" value="Histone-fold"/>
    <property type="match status" value="1"/>
</dbReference>
<sequence length="244" mass="28456">MRSVFARFSLKMNNQRDKNMMNFNQSMPQSRQPMHFHNFMSIPTSTFHANPRIEEGRNSSFKNQLEQNMQQFWKDRLAEAYDTPSDVRGSHMLPLARIKKVMKADEQVKMISAETPVVFAKACEFFIMELSKRAWMHTQENKRRTLQRSDVANAIRDDDLLSFLKDVVPLETYHQDQDNDVDNHPGMYAPAPVPTHPVYPMMNNNLQNMNQAEVAPEGYPAAANNYRFGYTMNFGYNMNDDNMQ</sequence>
<evidence type="ECO:0000256" key="8">
    <source>
        <dbReference type="ARBA" id="ARBA00059992"/>
    </source>
</evidence>
<comment type="subcellular location">
    <subcellularLocation>
        <location evidence="1">Nucleus</location>
    </subcellularLocation>
</comment>
<dbReference type="EMBL" id="JAVIJP010000032">
    <property type="protein sequence ID" value="KAL3630362.1"/>
    <property type="molecule type" value="Genomic_DNA"/>
</dbReference>
<dbReference type="InterPro" id="IPR050568">
    <property type="entry name" value="Transcr_DNA_Rep_Reg"/>
</dbReference>
<dbReference type="GO" id="GO:0003677">
    <property type="term" value="F:DNA binding"/>
    <property type="evidence" value="ECO:0007669"/>
    <property type="project" value="UniProtKB-KW"/>
</dbReference>
<protein>
    <recommendedName>
        <fullName evidence="9">Core Histone H2A/H2B/H3 domain-containing protein</fullName>
    </recommendedName>
</protein>
<gene>
    <name evidence="10" type="ORF">CASFOL_023346</name>
</gene>
<keyword evidence="5" id="KW-0539">Nucleus</keyword>
<feature type="domain" description="Core Histone H2A/H2B/H3" evidence="9">
    <location>
        <begin position="88"/>
        <end position="156"/>
    </location>
</feature>
<name>A0ABD3CP63_9LAMI</name>
<proteinExistence type="inferred from homology"/>
<keyword evidence="3" id="KW-0238">DNA-binding</keyword>
<evidence type="ECO:0000256" key="6">
    <source>
        <dbReference type="ARBA" id="ARBA00025911"/>
    </source>
</evidence>
<dbReference type="AlphaFoldDB" id="A0ABD3CP63"/>
<keyword evidence="2" id="KW-0805">Transcription regulation</keyword>
<dbReference type="FunFam" id="1.10.20.10:FF:000062">
    <property type="entry name" value="Nuclear transcription factor Y subunit C"/>
    <property type="match status" value="1"/>
</dbReference>
<keyword evidence="11" id="KW-1185">Reference proteome</keyword>
<evidence type="ECO:0000256" key="4">
    <source>
        <dbReference type="ARBA" id="ARBA00023163"/>
    </source>
</evidence>
<dbReference type="Pfam" id="PF00125">
    <property type="entry name" value="Histone"/>
    <property type="match status" value="1"/>
</dbReference>
<evidence type="ECO:0000313" key="10">
    <source>
        <dbReference type="EMBL" id="KAL3630362.1"/>
    </source>
</evidence>
<comment type="similarity">
    <text evidence="7">Belongs to the NFYC/HAP5 subunit family.</text>
</comment>
<evidence type="ECO:0000256" key="2">
    <source>
        <dbReference type="ARBA" id="ARBA00023015"/>
    </source>
</evidence>
<dbReference type="InterPro" id="IPR007125">
    <property type="entry name" value="H2A/H2B/H3"/>
</dbReference>
<dbReference type="Proteomes" id="UP001632038">
    <property type="component" value="Unassembled WGS sequence"/>
</dbReference>
<keyword evidence="4" id="KW-0804">Transcription</keyword>
<dbReference type="PANTHER" id="PTHR10252">
    <property type="entry name" value="HISTONE-LIKE TRANSCRIPTION FACTOR CCAAT-RELATED"/>
    <property type="match status" value="1"/>
</dbReference>
<accession>A0ABD3CP63</accession>
<evidence type="ECO:0000256" key="5">
    <source>
        <dbReference type="ARBA" id="ARBA00023242"/>
    </source>
</evidence>
<dbReference type="GO" id="GO:0005634">
    <property type="term" value="C:nucleus"/>
    <property type="evidence" value="ECO:0007669"/>
    <property type="project" value="UniProtKB-SubCell"/>
</dbReference>
<dbReference type="InterPro" id="IPR009072">
    <property type="entry name" value="Histone-fold"/>
</dbReference>
<evidence type="ECO:0000256" key="1">
    <source>
        <dbReference type="ARBA" id="ARBA00004123"/>
    </source>
</evidence>
<comment type="function">
    <text evidence="8">Stimulates the transcription of various genes by recognizing and binding to a CCAAT motif in promoters.</text>
</comment>
<organism evidence="10 11">
    <name type="scientific">Castilleja foliolosa</name>
    <dbReference type="NCBI Taxonomy" id="1961234"/>
    <lineage>
        <taxon>Eukaryota</taxon>
        <taxon>Viridiplantae</taxon>
        <taxon>Streptophyta</taxon>
        <taxon>Embryophyta</taxon>
        <taxon>Tracheophyta</taxon>
        <taxon>Spermatophyta</taxon>
        <taxon>Magnoliopsida</taxon>
        <taxon>eudicotyledons</taxon>
        <taxon>Gunneridae</taxon>
        <taxon>Pentapetalae</taxon>
        <taxon>asterids</taxon>
        <taxon>lamiids</taxon>
        <taxon>Lamiales</taxon>
        <taxon>Orobanchaceae</taxon>
        <taxon>Pedicularideae</taxon>
        <taxon>Castillejinae</taxon>
        <taxon>Castilleja</taxon>
    </lineage>
</organism>
<evidence type="ECO:0000256" key="3">
    <source>
        <dbReference type="ARBA" id="ARBA00023125"/>
    </source>
</evidence>
<comment type="caution">
    <text evidence="10">The sequence shown here is derived from an EMBL/GenBank/DDBJ whole genome shotgun (WGS) entry which is preliminary data.</text>
</comment>
<dbReference type="Gene3D" id="1.10.20.10">
    <property type="entry name" value="Histone, subunit A"/>
    <property type="match status" value="1"/>
</dbReference>
<evidence type="ECO:0000313" key="11">
    <source>
        <dbReference type="Proteomes" id="UP001632038"/>
    </source>
</evidence>
<evidence type="ECO:0000256" key="7">
    <source>
        <dbReference type="ARBA" id="ARBA00038129"/>
    </source>
</evidence>
<dbReference type="CDD" id="cd22908">
    <property type="entry name" value="HFD_NFYC-like"/>
    <property type="match status" value="1"/>
</dbReference>
<dbReference type="PANTHER" id="PTHR10252:SF124">
    <property type="entry name" value="NUCLEAR TRANSCRIPTION FACTOR Y SUBUNIT C-10"/>
    <property type="match status" value="1"/>
</dbReference>
<comment type="subunit">
    <text evidence="6">Heterotrimeric transcription factor composed of three components, NF-YA, NF-YB and NF-YC. NF-YB and NF-YC must interact and dimerize for NF-YA association and DNA binding.</text>
</comment>
<reference evidence="11" key="1">
    <citation type="journal article" date="2024" name="IScience">
        <title>Strigolactones Initiate the Formation of Haustorium-like Structures in Castilleja.</title>
        <authorList>
            <person name="Buerger M."/>
            <person name="Peterson D."/>
            <person name="Chory J."/>
        </authorList>
    </citation>
    <scope>NUCLEOTIDE SEQUENCE [LARGE SCALE GENOMIC DNA]</scope>
</reference>